<dbReference type="GO" id="GO:0008233">
    <property type="term" value="F:peptidase activity"/>
    <property type="evidence" value="ECO:0007669"/>
    <property type="project" value="InterPro"/>
</dbReference>
<dbReference type="Pfam" id="PF13539">
    <property type="entry name" value="Peptidase_M15_4"/>
    <property type="match status" value="1"/>
</dbReference>
<proteinExistence type="predicted"/>
<keyword evidence="1" id="KW-1133">Transmembrane helix</keyword>
<evidence type="ECO:0000259" key="2">
    <source>
        <dbReference type="Pfam" id="PF13539"/>
    </source>
</evidence>
<protein>
    <recommendedName>
        <fullName evidence="2">Peptidase M15C domain-containing protein</fullName>
    </recommendedName>
</protein>
<evidence type="ECO:0000256" key="1">
    <source>
        <dbReference type="SAM" id="Phobius"/>
    </source>
</evidence>
<feature type="non-terminal residue" evidence="3">
    <location>
        <position position="1"/>
    </location>
</feature>
<feature type="transmembrane region" description="Helical" evidence="1">
    <location>
        <begin position="291"/>
        <end position="312"/>
    </location>
</feature>
<feature type="transmembrane region" description="Helical" evidence="1">
    <location>
        <begin position="360"/>
        <end position="384"/>
    </location>
</feature>
<sequence>MCNRDECDIPRIKDLFLVDTAPLRKGPTLTILGAWLFWYDRNVEEIGSPVWGWSNTNDVANSNHLSGTAVDVNAPKYPWGQRVMPTARIAKIREGLRLFEGTVFWGADWGRADEMHYQMAFREGDSRNEAFAAKLRAGHLGIYGTPTTPTKPEEGDMDFAAFKTYMDAVVSDVKDIREQLCGMKQRDAGQFKGWPQLGNKTVVDALADIQSLPVSVAGCCSHGGGVSDCDSAGGVGGVDGCFDGDAVHGVGVGGSDHCGRDEDPREPDCRCAPEAVSARPRNRTQGVSGVSGVRIVSLIMGLMSVAVGVTYWGPSEWVRRPLPPGQETLVVLIESIGPVWPVIFTVTGALLAAAAIAGRYAVAAHVVGIFGWMFYGAAIVVGSLLSEPPAPIVFGVVAISIAGIHFGMTRAHQEVAVTAWKRAPQDNITSLAERLDKSDARADKADARTTELEIKVADRDNVIDHLDRWQLAARTYIAQLRNTLADNALMEKLPAGQPKNQDIWGTFKNNWFSQIFAGFANIGQMLGDLANAFLGGGGFGPGPLKSISDKSMADAAKIVDLQDRAQVLEGIIGYGSWVASQNLFITIDQDQPGMRTMSFDRQVGPSVGVTLVSDPALANKKVQRLDSKGLWQVLAQTRSRSTGFTGSAKVYLDIVVKAPNGSEYYRRSMDMVAISNNGGDGEVTLMGNVFFTTPGAGYTVRVDLFSGRWRWFYGGSQWSGLSVLKHSSEVENPGTVDPAMPVISDRLTDGAKLGVGAEIVFTVRDIRDSAAHDAILGPARTTVPANPTTGLFTTPVLDPGPYWVGIRWSRYNPTHELYPIEVPAESGTFRLWPLIDAGAPPPEPGALGFIRNGGSIQRAEDLTIAEYAAIPEKDPATLYLTFES</sequence>
<dbReference type="InterPro" id="IPR009045">
    <property type="entry name" value="Zn_M74/Hedgehog-like"/>
</dbReference>
<keyword evidence="4" id="KW-1185">Reference proteome</keyword>
<name>A0AA36C3C0_9BILA</name>
<gene>
    <name evidence="3" type="ORF">MSPICULIGERA_LOCUS386</name>
</gene>
<keyword evidence="1" id="KW-0472">Membrane</keyword>
<feature type="domain" description="Peptidase M15C" evidence="2">
    <location>
        <begin position="60"/>
        <end position="119"/>
    </location>
</feature>
<dbReference type="AlphaFoldDB" id="A0AA36C3C0"/>
<keyword evidence="1" id="KW-0812">Transmembrane</keyword>
<dbReference type="SUPFAM" id="SSF55166">
    <property type="entry name" value="Hedgehog/DD-peptidase"/>
    <property type="match status" value="1"/>
</dbReference>
<evidence type="ECO:0000313" key="4">
    <source>
        <dbReference type="Proteomes" id="UP001177023"/>
    </source>
</evidence>
<organism evidence="3 4">
    <name type="scientific">Mesorhabditis spiculigera</name>
    <dbReference type="NCBI Taxonomy" id="96644"/>
    <lineage>
        <taxon>Eukaryota</taxon>
        <taxon>Metazoa</taxon>
        <taxon>Ecdysozoa</taxon>
        <taxon>Nematoda</taxon>
        <taxon>Chromadorea</taxon>
        <taxon>Rhabditida</taxon>
        <taxon>Rhabditina</taxon>
        <taxon>Rhabditomorpha</taxon>
        <taxon>Rhabditoidea</taxon>
        <taxon>Rhabditidae</taxon>
        <taxon>Mesorhabditinae</taxon>
        <taxon>Mesorhabditis</taxon>
    </lineage>
</organism>
<evidence type="ECO:0000313" key="3">
    <source>
        <dbReference type="EMBL" id="CAJ0557628.1"/>
    </source>
</evidence>
<comment type="caution">
    <text evidence="3">The sequence shown here is derived from an EMBL/GenBank/DDBJ whole genome shotgun (WGS) entry which is preliminary data.</text>
</comment>
<feature type="transmembrane region" description="Helical" evidence="1">
    <location>
        <begin position="332"/>
        <end position="353"/>
    </location>
</feature>
<reference evidence="3" key="1">
    <citation type="submission" date="2023-06" db="EMBL/GenBank/DDBJ databases">
        <authorList>
            <person name="Delattre M."/>
        </authorList>
    </citation>
    <scope>NUCLEOTIDE SEQUENCE</scope>
    <source>
        <strain evidence="3">AF72</strain>
    </source>
</reference>
<dbReference type="Proteomes" id="UP001177023">
    <property type="component" value="Unassembled WGS sequence"/>
</dbReference>
<dbReference type="EMBL" id="CATQJA010000067">
    <property type="protein sequence ID" value="CAJ0557628.1"/>
    <property type="molecule type" value="Genomic_DNA"/>
</dbReference>
<dbReference type="InterPro" id="IPR039561">
    <property type="entry name" value="Peptidase_M15C"/>
</dbReference>
<accession>A0AA36C3C0</accession>